<keyword evidence="4" id="KW-1185">Reference proteome</keyword>
<sequence>MKMFSRTLMVALTLTMSLGFTTPAFAQDDVSDGDVVAAFTTTSTTWSAVITVPVGLTVLLVVLLTRSSSELETYIQENNVALQHDLHMGGGQTTAELASFFNVPADQHAEFAQMLTGVRADLIPLTDINTLSSERAGEFAWVIYESMMERPTLAQHLPRLAG</sequence>
<keyword evidence="1" id="KW-0812">Transmembrane</keyword>
<dbReference type="OrthoDB" id="5509816at2"/>
<evidence type="ECO:0000256" key="1">
    <source>
        <dbReference type="SAM" id="Phobius"/>
    </source>
</evidence>
<evidence type="ECO:0008006" key="5">
    <source>
        <dbReference type="Google" id="ProtNLM"/>
    </source>
</evidence>
<comment type="caution">
    <text evidence="3">The sequence shown here is derived from an EMBL/GenBank/DDBJ whole genome shotgun (WGS) entry which is preliminary data.</text>
</comment>
<protein>
    <recommendedName>
        <fullName evidence="5">DUF3015 domain-containing protein</fullName>
    </recommendedName>
</protein>
<feature type="transmembrane region" description="Helical" evidence="1">
    <location>
        <begin position="45"/>
        <end position="64"/>
    </location>
</feature>
<feature type="signal peptide" evidence="2">
    <location>
        <begin position="1"/>
        <end position="26"/>
    </location>
</feature>
<gene>
    <name evidence="3" type="ORF">DL240_13505</name>
</gene>
<evidence type="ECO:0000313" key="3">
    <source>
        <dbReference type="EMBL" id="RAL21145.1"/>
    </source>
</evidence>
<keyword evidence="1" id="KW-1133">Transmembrane helix</keyword>
<keyword evidence="1" id="KW-0472">Membrane</keyword>
<dbReference type="Proteomes" id="UP000249169">
    <property type="component" value="Unassembled WGS sequence"/>
</dbReference>
<dbReference type="RefSeq" id="WP_111730433.1">
    <property type="nucleotide sequence ID" value="NZ_QHKO01000006.1"/>
</dbReference>
<evidence type="ECO:0000256" key="2">
    <source>
        <dbReference type="SAM" id="SignalP"/>
    </source>
</evidence>
<keyword evidence="2" id="KW-0732">Signal</keyword>
<proteinExistence type="predicted"/>
<accession>A0A328C7N4</accession>
<organism evidence="3 4">
    <name type="scientific">Lujinxingia litoralis</name>
    <dbReference type="NCBI Taxonomy" id="2211119"/>
    <lineage>
        <taxon>Bacteria</taxon>
        <taxon>Deltaproteobacteria</taxon>
        <taxon>Bradymonadales</taxon>
        <taxon>Lujinxingiaceae</taxon>
        <taxon>Lujinxingia</taxon>
    </lineage>
</organism>
<feature type="chain" id="PRO_5016234947" description="DUF3015 domain-containing protein" evidence="2">
    <location>
        <begin position="27"/>
        <end position="162"/>
    </location>
</feature>
<dbReference type="AlphaFoldDB" id="A0A328C7N4"/>
<reference evidence="3 4" key="1">
    <citation type="submission" date="2018-05" db="EMBL/GenBank/DDBJ databases">
        <title>Lujinxingia marina gen. nov. sp. nov., a new facultative anaerobic member of the class Deltaproteobacteria, and proposal of Lujinxingaceae fam. nov.</title>
        <authorList>
            <person name="Li C.-M."/>
        </authorList>
    </citation>
    <scope>NUCLEOTIDE SEQUENCE [LARGE SCALE GENOMIC DNA]</scope>
    <source>
        <strain evidence="3 4">B210</strain>
    </source>
</reference>
<evidence type="ECO:0000313" key="4">
    <source>
        <dbReference type="Proteomes" id="UP000249169"/>
    </source>
</evidence>
<dbReference type="EMBL" id="QHKO01000006">
    <property type="protein sequence ID" value="RAL21145.1"/>
    <property type="molecule type" value="Genomic_DNA"/>
</dbReference>
<name>A0A328C7N4_9DELT</name>